<dbReference type="EMBL" id="AP007255">
    <property type="protein sequence ID" value="BAE52461.1"/>
    <property type="molecule type" value="Genomic_DNA"/>
</dbReference>
<dbReference type="STRING" id="342108.amb3657"/>
<protein>
    <submittedName>
        <fullName evidence="1">Uncharacterized protein</fullName>
    </submittedName>
</protein>
<dbReference type="KEGG" id="mag:amb3657"/>
<keyword evidence="2" id="KW-1185">Reference proteome</keyword>
<dbReference type="Proteomes" id="UP000007058">
    <property type="component" value="Chromosome"/>
</dbReference>
<accession>Q2W114</accession>
<dbReference type="AlphaFoldDB" id="Q2W114"/>
<reference evidence="1 2" key="1">
    <citation type="journal article" date="2005" name="DNA Res.">
        <title>Complete genome sequence of the facultative anaerobic magnetotactic bacterium Magnetospirillum sp. strain AMB-1.</title>
        <authorList>
            <person name="Matsunaga T."/>
            <person name="Okamura Y."/>
            <person name="Fukuda Y."/>
            <person name="Wahyudi A.T."/>
            <person name="Murase Y."/>
            <person name="Takeyama H."/>
        </authorList>
    </citation>
    <scope>NUCLEOTIDE SEQUENCE [LARGE SCALE GENOMIC DNA]</scope>
    <source>
        <strain evidence="2">ATCC 700264 / AMB-1</strain>
    </source>
</reference>
<dbReference type="HOGENOM" id="CLU_1956935_0_0_5"/>
<sequence>MSTMAWSKRVPRPKCHPPAGCEALRNTASVFIPSIPGETGKAIVLTVMLGTPVAAQPRWGRTATQIAIMRIRASGISSGGTIHSLMKWQAFDCEQFMLSSSAGACGVGVIYIMPNNNITIDMRRINRQ</sequence>
<gene>
    <name evidence="1" type="ordered locus">amb3657</name>
</gene>
<evidence type="ECO:0000313" key="2">
    <source>
        <dbReference type="Proteomes" id="UP000007058"/>
    </source>
</evidence>
<evidence type="ECO:0000313" key="1">
    <source>
        <dbReference type="EMBL" id="BAE52461.1"/>
    </source>
</evidence>
<organism evidence="1 2">
    <name type="scientific">Paramagnetospirillum magneticum (strain ATCC 700264 / AMB-1)</name>
    <name type="common">Magnetospirillum magneticum</name>
    <dbReference type="NCBI Taxonomy" id="342108"/>
    <lineage>
        <taxon>Bacteria</taxon>
        <taxon>Pseudomonadati</taxon>
        <taxon>Pseudomonadota</taxon>
        <taxon>Alphaproteobacteria</taxon>
        <taxon>Rhodospirillales</taxon>
        <taxon>Magnetospirillaceae</taxon>
        <taxon>Paramagnetospirillum</taxon>
    </lineage>
</organism>
<proteinExistence type="predicted"/>
<name>Q2W114_PARM1</name>